<evidence type="ECO:0000256" key="1">
    <source>
        <dbReference type="SAM" id="MobiDB-lite"/>
    </source>
</evidence>
<reference evidence="4 5" key="1">
    <citation type="submission" date="2024-06" db="EMBL/GenBank/DDBJ databases">
        <title>The Natural Products Discovery Center: Release of the First 8490 Sequenced Strains for Exploring Actinobacteria Biosynthetic Diversity.</title>
        <authorList>
            <person name="Kalkreuter E."/>
            <person name="Kautsar S.A."/>
            <person name="Yang D."/>
            <person name="Bader C.D."/>
            <person name="Teijaro C.N."/>
            <person name="Fluegel L."/>
            <person name="Davis C.M."/>
            <person name="Simpson J.R."/>
            <person name="Lauterbach L."/>
            <person name="Steele A.D."/>
            <person name="Gui C."/>
            <person name="Meng S."/>
            <person name="Li G."/>
            <person name="Viehrig K."/>
            <person name="Ye F."/>
            <person name="Su P."/>
            <person name="Kiefer A.F."/>
            <person name="Nichols A."/>
            <person name="Cepeda A.J."/>
            <person name="Yan W."/>
            <person name="Fan B."/>
            <person name="Jiang Y."/>
            <person name="Adhikari A."/>
            <person name="Zheng C.-J."/>
            <person name="Schuster L."/>
            <person name="Cowan T.M."/>
            <person name="Smanski M.J."/>
            <person name="Chevrette M.G."/>
            <person name="De Carvalho L.P.S."/>
            <person name="Shen B."/>
        </authorList>
    </citation>
    <scope>NUCLEOTIDE SEQUENCE [LARGE SCALE GENOMIC DNA]</scope>
    <source>
        <strain evidence="4 5">NPDC019708</strain>
    </source>
</reference>
<organism evidence="4 5">
    <name type="scientific">Nocardia rhamnosiphila</name>
    <dbReference type="NCBI Taxonomy" id="426716"/>
    <lineage>
        <taxon>Bacteria</taxon>
        <taxon>Bacillati</taxon>
        <taxon>Actinomycetota</taxon>
        <taxon>Actinomycetes</taxon>
        <taxon>Mycobacteriales</taxon>
        <taxon>Nocardiaceae</taxon>
        <taxon>Nocardia</taxon>
    </lineage>
</organism>
<protein>
    <submittedName>
        <fullName evidence="4">Methyltransferase domain-containing protein</fullName>
    </submittedName>
</protein>
<dbReference type="Pfam" id="PF08421">
    <property type="entry name" value="Methyltransf_13"/>
    <property type="match status" value="1"/>
</dbReference>
<dbReference type="Pfam" id="PF08484">
    <property type="entry name" value="Methyltransf_14"/>
    <property type="match status" value="1"/>
</dbReference>
<dbReference type="GO" id="GO:0008168">
    <property type="term" value="F:methyltransferase activity"/>
    <property type="evidence" value="ECO:0007669"/>
    <property type="project" value="UniProtKB-KW"/>
</dbReference>
<dbReference type="Gene3D" id="3.40.50.720">
    <property type="entry name" value="NAD(P)-binding Rossmann-like Domain"/>
    <property type="match status" value="1"/>
</dbReference>
<proteinExistence type="predicted"/>
<feature type="region of interest" description="Disordered" evidence="1">
    <location>
        <begin position="1"/>
        <end position="25"/>
    </location>
</feature>
<comment type="caution">
    <text evidence="4">The sequence shown here is derived from an EMBL/GenBank/DDBJ whole genome shotgun (WGS) entry which is preliminary data.</text>
</comment>
<dbReference type="EMBL" id="JBEYBF010000013">
    <property type="protein sequence ID" value="MEU1954109.1"/>
    <property type="molecule type" value="Genomic_DNA"/>
</dbReference>
<accession>A0ABV2WT86</accession>
<keyword evidence="5" id="KW-1185">Reference proteome</keyword>
<dbReference type="Proteomes" id="UP001550628">
    <property type="component" value="Unassembled WGS sequence"/>
</dbReference>
<feature type="domain" description="Methyltransferase putative zinc binding" evidence="2">
    <location>
        <begin position="25"/>
        <end position="79"/>
    </location>
</feature>
<gene>
    <name evidence="4" type="ORF">ABZ510_19875</name>
</gene>
<sequence length="387" mass="40835">MSGSDTARGGRAALLEPPPADPPGCRACRGTELVTVLDLGAMPAADHFPPADTTPRPDEAAHPLAMVVCRGCGLAQLAHDDTVTAEPRGVEPRALREQAAAAVRRVAGAGLLRGRTVREFASPHGGSWLELLAERGFAVSAGPADVVLDSFGLMHERDQAAAVAGRAAATAPAGVLLLQYHPLHTIVTQGQWNALRHGHFAYYSLPALRALLRGAGMSVVDAWDFDLYGGTVLLAAVHGTAEPGAAVRRILDREAGTADPDVLRGLQRAADRHTESLRATLESAAARGERVYAYGAASRAVALFCRAGVRRELLAGVADAAPAKQGRRMPGTDVPIIAPADLVTARPDRVLLTVPDLLPEVSERFPELAGRWFTDDPAEPARERPIR</sequence>
<evidence type="ECO:0000259" key="3">
    <source>
        <dbReference type="Pfam" id="PF08484"/>
    </source>
</evidence>
<dbReference type="Gene3D" id="6.20.50.110">
    <property type="entry name" value="Methyltransferase, zinc-binding domain"/>
    <property type="match status" value="1"/>
</dbReference>
<evidence type="ECO:0000259" key="2">
    <source>
        <dbReference type="Pfam" id="PF08421"/>
    </source>
</evidence>
<evidence type="ECO:0000313" key="4">
    <source>
        <dbReference type="EMBL" id="MEU1954109.1"/>
    </source>
</evidence>
<dbReference type="InterPro" id="IPR038576">
    <property type="entry name" value="Methyltransf_Zn-bd_dom_put_sf"/>
</dbReference>
<dbReference type="InterPro" id="IPR013630">
    <property type="entry name" value="Methyltransf_Zn-bd_dom_put"/>
</dbReference>
<dbReference type="GO" id="GO:0032259">
    <property type="term" value="P:methylation"/>
    <property type="evidence" value="ECO:0007669"/>
    <property type="project" value="UniProtKB-KW"/>
</dbReference>
<dbReference type="Gene3D" id="3.40.50.150">
    <property type="entry name" value="Vaccinia Virus protein VP39"/>
    <property type="match status" value="1"/>
</dbReference>
<name>A0ABV2WT86_9NOCA</name>
<dbReference type="InterPro" id="IPR013691">
    <property type="entry name" value="MeTrfase_14"/>
</dbReference>
<evidence type="ECO:0000313" key="5">
    <source>
        <dbReference type="Proteomes" id="UP001550628"/>
    </source>
</evidence>
<keyword evidence="4" id="KW-0489">Methyltransferase</keyword>
<dbReference type="InterPro" id="IPR029063">
    <property type="entry name" value="SAM-dependent_MTases_sf"/>
</dbReference>
<keyword evidence="4" id="KW-0808">Transferase</keyword>
<feature type="domain" description="C-methyltransferase" evidence="3">
    <location>
        <begin position="228"/>
        <end position="364"/>
    </location>
</feature>
<dbReference type="RefSeq" id="WP_356954091.1">
    <property type="nucleotide sequence ID" value="NZ_JBEYBD010000001.1"/>
</dbReference>
<dbReference type="SUPFAM" id="SSF53335">
    <property type="entry name" value="S-adenosyl-L-methionine-dependent methyltransferases"/>
    <property type="match status" value="1"/>
</dbReference>